<name>A0A8J6XI66_9CYAN</name>
<comment type="caution">
    <text evidence="1">The sequence shown here is derived from an EMBL/GenBank/DDBJ whole genome shotgun (WGS) entry which is preliminary data.</text>
</comment>
<dbReference type="EMBL" id="JACXAE010000013">
    <property type="protein sequence ID" value="MBD2771171.1"/>
    <property type="molecule type" value="Genomic_DNA"/>
</dbReference>
<accession>A0A8J6XI66</accession>
<dbReference type="RefSeq" id="WP_190825462.1">
    <property type="nucleotide sequence ID" value="NZ_CAWPPI010000013.1"/>
</dbReference>
<dbReference type="Proteomes" id="UP000629098">
    <property type="component" value="Unassembled WGS sequence"/>
</dbReference>
<evidence type="ECO:0000313" key="1">
    <source>
        <dbReference type="EMBL" id="MBD2771171.1"/>
    </source>
</evidence>
<reference evidence="1" key="1">
    <citation type="submission" date="2020-09" db="EMBL/GenBank/DDBJ databases">
        <title>Iningainema tapete sp. nov. (Scytonemataceae, Cyanobacteria) from greenhouses in central Florida (USA) produces two types of nodularin with biosynthetic potential for microcystin-LR and anabaenopeptins.</title>
        <authorList>
            <person name="Berthold D.E."/>
            <person name="Lefler F.W."/>
            <person name="Huang I.-S."/>
            <person name="Abdulla H."/>
            <person name="Zimba P.V."/>
            <person name="Laughinghouse H.D. IV."/>
        </authorList>
    </citation>
    <scope>NUCLEOTIDE SEQUENCE</scope>
    <source>
        <strain evidence="1">BLCCT55</strain>
    </source>
</reference>
<protein>
    <submittedName>
        <fullName evidence="1">Uncharacterized protein</fullName>
    </submittedName>
</protein>
<dbReference type="AlphaFoldDB" id="A0A8J6XI66"/>
<evidence type="ECO:0000313" key="2">
    <source>
        <dbReference type="Proteomes" id="UP000629098"/>
    </source>
</evidence>
<gene>
    <name evidence="1" type="ORF">ICL16_03285</name>
</gene>
<keyword evidence="2" id="KW-1185">Reference proteome</keyword>
<proteinExistence type="predicted"/>
<organism evidence="1 2">
    <name type="scientific">Iningainema tapete BLCC-T55</name>
    <dbReference type="NCBI Taxonomy" id="2748662"/>
    <lineage>
        <taxon>Bacteria</taxon>
        <taxon>Bacillati</taxon>
        <taxon>Cyanobacteriota</taxon>
        <taxon>Cyanophyceae</taxon>
        <taxon>Nostocales</taxon>
        <taxon>Scytonemataceae</taxon>
        <taxon>Iningainema tapete</taxon>
    </lineage>
</organism>
<sequence length="101" mass="11342">MTQTAIDSQQIAQIELAQYLEQQAQELAPEFEIDGLPDEDFGTLYRLWKGRKLLGTFYKALDEKWIAQPMNNELKARLDTDTQAILAIIALNGMLVANSAA</sequence>